<accession>A0ACD1E797</accession>
<name>A0ACD1E797_9MICO</name>
<keyword evidence="2" id="KW-1185">Reference proteome</keyword>
<evidence type="ECO:0000313" key="2">
    <source>
        <dbReference type="Proteomes" id="UP000681794"/>
    </source>
</evidence>
<organism evidence="1 2">
    <name type="scientific">Curtobacterium aetherium</name>
    <dbReference type="NCBI Taxonomy" id="2841594"/>
    <lineage>
        <taxon>Bacteria</taxon>
        <taxon>Bacillati</taxon>
        <taxon>Actinomycetota</taxon>
        <taxon>Actinomycetes</taxon>
        <taxon>Micrococcales</taxon>
        <taxon>Microbacteriaceae</taxon>
        <taxon>Curtobacterium</taxon>
    </lineage>
</organism>
<protein>
    <submittedName>
        <fullName evidence="1">Phosphoribosyltransferase</fullName>
    </submittedName>
</protein>
<keyword evidence="1" id="KW-0808">Transferase</keyword>
<dbReference type="Proteomes" id="UP000681794">
    <property type="component" value="Chromosome"/>
</dbReference>
<dbReference type="EMBL" id="CP076544">
    <property type="protein sequence ID" value="QWS34501.1"/>
    <property type="molecule type" value="Genomic_DNA"/>
</dbReference>
<evidence type="ECO:0000313" key="1">
    <source>
        <dbReference type="EMBL" id="QWS34501.1"/>
    </source>
</evidence>
<gene>
    <name evidence="1" type="ORF">KM842_04925</name>
</gene>
<keyword evidence="1" id="KW-0328">Glycosyltransferase</keyword>
<proteinExistence type="predicted"/>
<reference evidence="1" key="1">
    <citation type="submission" date="2021-06" db="EMBL/GenBank/DDBJ databases">
        <authorList>
            <person name="Ellington A.J."/>
            <person name="Bryan N.C."/>
            <person name="Christner B.C."/>
            <person name="Reisch C.R."/>
        </authorList>
    </citation>
    <scope>NUCLEOTIDE SEQUENCE</scope>
    <source>
        <strain evidence="1">L6-1</strain>
    </source>
</reference>
<sequence>MTTTTTTTSLPTSLPTPADLGVTLVDDAATATTGAPGVPLSSLVRLALRRNPKRAHLLVSTVLAKHVPTVPAVALLAGEALGARVADVLDGGARFDATAAARLRAVLDAQAAAAGTGSAPEDAPSTRSGPADPARTGDAAAVDRHDALHRSATTLRTDLAAVRPLTSDALVLGFAETATALGALVAESLGAATLHSTRHDPAGATPAAGFDEAHSHATAHRLLPAEDDWLPADGTVVLVDDELSTGATARATIRALHALAPQRQWVVAALVDLRSDADVAATEALAAELGAPVAVVALGRGHVTLPAGLTTTAAELVATAAAPLTGGTPDAGPATTTATATATDTDTATDQADTASSSDGRSAPAPARASRPSSVTVVEAAPTAVDRTGTPAARVRTPRTDVEGVAADVAAVLGDDAGRVLVLGTEEHMATPLAVADALRRRSGADVLSSTTTRSPVAVLDDPAWPIRSGIRHRSHDVTVDGPGDRFAYNVHGFDAIVVLPEPGTDTALLDGPDGLLHTLAAVTPRVVLVTSALQSDAPEDRPAPRPLTGPSFGSYEPDDVTWLLQDLADAALEADTADRERAIQLEGANYAESLPVEYVPTEAYEELYRDALDRSADRIAEAVGIVTDLVLRDRPRAVLVSLARAGTPVGILMRRWAAEQRGVSLEHYTASIVRGVGIDETALRWLAAHHDPTQVVFVDGWTGKGAITRELTDALDRFAASDGVRFGDELAVLADPAGCTPLHGTRDDYLVPSACLNSTVSGLVSRTVFNGAWTPEGTLHGAKQYRELAGRDRSRSFVATIADRFDAVRPRVDAAVAADGGPAARAVDWRGMRTVEAIGAEYGIADLHLVKPGVGETTRVLLRRVPWQVLVRDPDDVDIAHVVALARERGVPVVTRPVLSYSCVGLIHPLGSRVTDATATPATTTGAEA</sequence>